<comment type="subcellular location">
    <subcellularLocation>
        <location evidence="1">Nucleus</location>
    </subcellularLocation>
</comment>
<feature type="compositionally biased region" description="Low complexity" evidence="6">
    <location>
        <begin position="84"/>
        <end position="102"/>
    </location>
</feature>
<evidence type="ECO:0000256" key="1">
    <source>
        <dbReference type="ARBA" id="ARBA00004123"/>
    </source>
</evidence>
<protein>
    <submittedName>
        <fullName evidence="7">Uncharacterized protein</fullName>
    </submittedName>
</protein>
<dbReference type="GO" id="GO:0010468">
    <property type="term" value="P:regulation of gene expression"/>
    <property type="evidence" value="ECO:0007669"/>
    <property type="project" value="UniProtKB-ARBA"/>
</dbReference>
<keyword evidence="3" id="KW-0805">Transcription regulation</keyword>
<name>A0A168RY64_ABSGL</name>
<dbReference type="PANTHER" id="PTHR21964">
    <property type="entry name" value="BREAST CANCER METASTASIS-SUPPRESSOR 1"/>
    <property type="match status" value="1"/>
</dbReference>
<feature type="compositionally biased region" description="Polar residues" evidence="6">
    <location>
        <begin position="7"/>
        <end position="18"/>
    </location>
</feature>
<evidence type="ECO:0000313" key="8">
    <source>
        <dbReference type="Proteomes" id="UP000078561"/>
    </source>
</evidence>
<accession>A0A168RY64</accession>
<feature type="compositionally biased region" description="Low complexity" evidence="6">
    <location>
        <begin position="116"/>
        <end position="138"/>
    </location>
</feature>
<keyword evidence="5" id="KW-0539">Nucleus</keyword>
<evidence type="ECO:0000256" key="6">
    <source>
        <dbReference type="SAM" id="MobiDB-lite"/>
    </source>
</evidence>
<proteinExistence type="predicted"/>
<feature type="compositionally biased region" description="Low complexity" evidence="6">
    <location>
        <begin position="30"/>
        <end position="39"/>
    </location>
</feature>
<evidence type="ECO:0000256" key="3">
    <source>
        <dbReference type="ARBA" id="ARBA00023015"/>
    </source>
</evidence>
<evidence type="ECO:0000313" key="7">
    <source>
        <dbReference type="EMBL" id="SAM07549.1"/>
    </source>
</evidence>
<dbReference type="AlphaFoldDB" id="A0A168RY64"/>
<evidence type="ECO:0000256" key="4">
    <source>
        <dbReference type="ARBA" id="ARBA00023163"/>
    </source>
</evidence>
<dbReference type="OrthoDB" id="2442703at2759"/>
<dbReference type="EMBL" id="LT554760">
    <property type="protein sequence ID" value="SAM07549.1"/>
    <property type="molecule type" value="Genomic_DNA"/>
</dbReference>
<feature type="compositionally biased region" description="Basic and acidic residues" evidence="6">
    <location>
        <begin position="202"/>
        <end position="211"/>
    </location>
</feature>
<keyword evidence="4" id="KW-0804">Transcription</keyword>
<gene>
    <name evidence="7" type="primary">ABSGL_13192.1 scaffold 13659</name>
</gene>
<feature type="region of interest" description="Disordered" evidence="6">
    <location>
        <begin position="361"/>
        <end position="392"/>
    </location>
</feature>
<organism evidence="7">
    <name type="scientific">Absidia glauca</name>
    <name type="common">Pin mould</name>
    <dbReference type="NCBI Taxonomy" id="4829"/>
    <lineage>
        <taxon>Eukaryota</taxon>
        <taxon>Fungi</taxon>
        <taxon>Fungi incertae sedis</taxon>
        <taxon>Mucoromycota</taxon>
        <taxon>Mucoromycotina</taxon>
        <taxon>Mucoromycetes</taxon>
        <taxon>Mucorales</taxon>
        <taxon>Cunninghamellaceae</taxon>
        <taxon>Absidia</taxon>
    </lineage>
</organism>
<dbReference type="STRING" id="4829.A0A168RY64"/>
<feature type="compositionally biased region" description="Polar residues" evidence="6">
    <location>
        <begin position="103"/>
        <end position="115"/>
    </location>
</feature>
<keyword evidence="8" id="KW-1185">Reference proteome</keyword>
<feature type="compositionally biased region" description="Basic and acidic residues" evidence="6">
    <location>
        <begin position="372"/>
        <end position="385"/>
    </location>
</feature>
<dbReference type="Proteomes" id="UP000078561">
    <property type="component" value="Unassembled WGS sequence"/>
</dbReference>
<feature type="compositionally biased region" description="Basic residues" evidence="6">
    <location>
        <begin position="139"/>
        <end position="156"/>
    </location>
</feature>
<dbReference type="GO" id="GO:0005654">
    <property type="term" value="C:nucleoplasm"/>
    <property type="evidence" value="ECO:0007669"/>
    <property type="project" value="UniProtKB-ARBA"/>
</dbReference>
<feature type="region of interest" description="Disordered" evidence="6">
    <location>
        <begin position="1"/>
        <end position="211"/>
    </location>
</feature>
<evidence type="ECO:0000256" key="2">
    <source>
        <dbReference type="ARBA" id="ARBA00022491"/>
    </source>
</evidence>
<evidence type="ECO:0000256" key="5">
    <source>
        <dbReference type="ARBA" id="ARBA00023242"/>
    </source>
</evidence>
<dbReference type="InterPro" id="IPR013907">
    <property type="entry name" value="Sds3"/>
</dbReference>
<keyword evidence="2" id="KW-0678">Repressor</keyword>
<dbReference type="InParanoid" id="A0A168RY64"/>
<dbReference type="Pfam" id="PF08598">
    <property type="entry name" value="Sds3"/>
    <property type="match status" value="1"/>
</dbReference>
<feature type="compositionally biased region" description="Low complexity" evidence="6">
    <location>
        <begin position="157"/>
        <end position="187"/>
    </location>
</feature>
<feature type="compositionally biased region" description="Polar residues" evidence="6">
    <location>
        <begin position="54"/>
        <end position="76"/>
    </location>
</feature>
<reference evidence="7" key="1">
    <citation type="submission" date="2016-04" db="EMBL/GenBank/DDBJ databases">
        <authorList>
            <person name="Evans L.H."/>
            <person name="Alamgir A."/>
            <person name="Owens N."/>
            <person name="Weber N.D."/>
            <person name="Virtaneva K."/>
            <person name="Barbian K."/>
            <person name="Babar A."/>
            <person name="Rosenke K."/>
        </authorList>
    </citation>
    <scope>NUCLEOTIDE SEQUENCE [LARGE SCALE GENOMIC DNA]</scope>
    <source>
        <strain evidence="7">CBS 101.48</strain>
    </source>
</reference>
<sequence>MDETKTETPSATNTNSPLHGSRIQPRRSSRSTMTSSPTTHAPTREDRHGVLPTSDASTNGSTQLSAASPSSVNTGNGDAHLLNSSTGASTTTSGAPTTTATANHQSRVTRSLSADSNSTEESPNSTNTTTPSTATITNGKRRRHTSNSKAPNKKKTGTPTPAATTTAASMATPSPTPSSPSLTTNSTLEDTERETRNTSQRLSKEAKDSRRAGREIIVKRKLGELEALEEKIKNETHEGYQTLLEDIQTKRTKKLIVAQGRHAMMASNFKNGFLAQKKSAEDQFYLDKLALRRTMMHQVQQKINRIEQEYFSSLQQGGTRNLVEELHLNEWAPPDRPSMINILFTTICLDEQQVDQDFAELQDLLPTPSPSIEDHHPLEPSKKDPLPLIPSS</sequence>